<proteinExistence type="predicted"/>
<dbReference type="Pfam" id="PF26572">
    <property type="entry name" value="DUF8185"/>
    <property type="match status" value="1"/>
</dbReference>
<gene>
    <name evidence="3" type="ORF">Bravens_01384</name>
</gene>
<accession>A0A150H8B4</accession>
<evidence type="ECO:0000259" key="1">
    <source>
        <dbReference type="Pfam" id="PF26035"/>
    </source>
</evidence>
<reference evidence="3 4" key="1">
    <citation type="submission" date="2016-01" db="EMBL/GenBank/DDBJ databases">
        <title>Use of Whole Genome Sequencing to ascertain that Brevibacterium massiliense (Roux, Raoult 2009) is a later heterotypic synonym of Brevibacterium ravenspurgense (Mages 2008).</title>
        <authorList>
            <person name="Bernier A.-M."/>
            <person name="Burdz T."/>
            <person name="Huynh C."/>
            <person name="Pachecho A.L."/>
            <person name="Wiebe D."/>
            <person name="Bonner C."/>
            <person name="Bernard K."/>
        </authorList>
    </citation>
    <scope>NUCLEOTIDE SEQUENCE [LARGE SCALE GENOMIC DNA]</scope>
    <source>
        <strain evidence="3 4">CCUG56047</strain>
    </source>
</reference>
<dbReference type="Pfam" id="PF26035">
    <property type="entry name" value="DUF8010"/>
    <property type="match status" value="1"/>
</dbReference>
<evidence type="ECO:0000313" key="3">
    <source>
        <dbReference type="EMBL" id="KXZ58339.1"/>
    </source>
</evidence>
<dbReference type="RefSeq" id="WP_062021680.1">
    <property type="nucleotide sequence ID" value="NZ_LQQC01000010.1"/>
</dbReference>
<dbReference type="InterPro" id="IPR058323">
    <property type="entry name" value="DUF8010"/>
</dbReference>
<evidence type="ECO:0000259" key="2">
    <source>
        <dbReference type="Pfam" id="PF26572"/>
    </source>
</evidence>
<dbReference type="EMBL" id="LQQC01000010">
    <property type="protein sequence ID" value="KXZ58339.1"/>
    <property type="molecule type" value="Genomic_DNA"/>
</dbReference>
<keyword evidence="4" id="KW-1185">Reference proteome</keyword>
<dbReference type="AlphaFoldDB" id="A0A150H8B4"/>
<name>A0A150H8B4_9MICO</name>
<sequence length="220" mass="22846">MEQPAFELQAEADAADLRQFTARMQRVDSGAALRLTGVGDVLVVSGAPLYPKGLGDELPLVIAMRALRLRSASADGVDAVVPVSGLTDRFARMGRTGGLDLSVPPAEVRMPWAAVTPPRAGWEAAAQLPVQQLREAAVEGIAAVAEASPSGAGALAVDKVRRMVWSRPLPGCETAPLGAAFGLDAAGFAVGETAMVYRSGPWLRFATPAGFIITRSIEAG</sequence>
<feature type="domain" description="DUF8185" evidence="2">
    <location>
        <begin position="117"/>
        <end position="216"/>
    </location>
</feature>
<protein>
    <submittedName>
        <fullName evidence="3">Uncharacterized protein</fullName>
    </submittedName>
</protein>
<feature type="domain" description="DUF8010" evidence="1">
    <location>
        <begin position="1"/>
        <end position="112"/>
    </location>
</feature>
<dbReference type="Proteomes" id="UP000243589">
    <property type="component" value="Unassembled WGS sequence"/>
</dbReference>
<organism evidence="3 4">
    <name type="scientific">Brevibacterium ravenspurgense</name>
    <dbReference type="NCBI Taxonomy" id="479117"/>
    <lineage>
        <taxon>Bacteria</taxon>
        <taxon>Bacillati</taxon>
        <taxon>Actinomycetota</taxon>
        <taxon>Actinomycetes</taxon>
        <taxon>Micrococcales</taxon>
        <taxon>Brevibacteriaceae</taxon>
        <taxon>Brevibacterium</taxon>
    </lineage>
</organism>
<dbReference type="InterPro" id="IPR058498">
    <property type="entry name" value="DUF8185"/>
</dbReference>
<comment type="caution">
    <text evidence="3">The sequence shown here is derived from an EMBL/GenBank/DDBJ whole genome shotgun (WGS) entry which is preliminary data.</text>
</comment>
<evidence type="ECO:0000313" key="4">
    <source>
        <dbReference type="Proteomes" id="UP000243589"/>
    </source>
</evidence>
<dbReference type="PATRIC" id="fig|479117.4.peg.1374"/>